<comment type="caution">
    <text evidence="1">The sequence shown here is derived from an EMBL/GenBank/DDBJ whole genome shotgun (WGS) entry which is preliminary data.</text>
</comment>
<name>A0AA39MJP4_9AGAR</name>
<dbReference type="Proteomes" id="UP001175226">
    <property type="component" value="Unassembled WGS sequence"/>
</dbReference>
<dbReference type="AlphaFoldDB" id="A0AA39MJP4"/>
<keyword evidence="2" id="KW-1185">Reference proteome</keyword>
<accession>A0AA39MJP4</accession>
<reference evidence="1" key="1">
    <citation type="submission" date="2023-06" db="EMBL/GenBank/DDBJ databases">
        <authorList>
            <consortium name="Lawrence Berkeley National Laboratory"/>
            <person name="Ahrendt S."/>
            <person name="Sahu N."/>
            <person name="Indic B."/>
            <person name="Wong-Bajracharya J."/>
            <person name="Merenyi Z."/>
            <person name="Ke H.-M."/>
            <person name="Monk M."/>
            <person name="Kocsube S."/>
            <person name="Drula E."/>
            <person name="Lipzen A."/>
            <person name="Balint B."/>
            <person name="Henrissat B."/>
            <person name="Andreopoulos B."/>
            <person name="Martin F.M."/>
            <person name="Harder C.B."/>
            <person name="Rigling D."/>
            <person name="Ford K.L."/>
            <person name="Foster G.D."/>
            <person name="Pangilinan J."/>
            <person name="Papanicolaou A."/>
            <person name="Barry K."/>
            <person name="LaButti K."/>
            <person name="Viragh M."/>
            <person name="Koriabine M."/>
            <person name="Yan M."/>
            <person name="Riley R."/>
            <person name="Champramary S."/>
            <person name="Plett K.L."/>
            <person name="Tsai I.J."/>
            <person name="Slot J."/>
            <person name="Sipos G."/>
            <person name="Plett J."/>
            <person name="Nagy L.G."/>
            <person name="Grigoriev I.V."/>
        </authorList>
    </citation>
    <scope>NUCLEOTIDE SEQUENCE</scope>
    <source>
        <strain evidence="1">FPL87.14</strain>
    </source>
</reference>
<evidence type="ECO:0000313" key="2">
    <source>
        <dbReference type="Proteomes" id="UP001175226"/>
    </source>
</evidence>
<organism evidence="1 2">
    <name type="scientific">Armillaria borealis</name>
    <dbReference type="NCBI Taxonomy" id="47425"/>
    <lineage>
        <taxon>Eukaryota</taxon>
        <taxon>Fungi</taxon>
        <taxon>Dikarya</taxon>
        <taxon>Basidiomycota</taxon>
        <taxon>Agaricomycotina</taxon>
        <taxon>Agaricomycetes</taxon>
        <taxon>Agaricomycetidae</taxon>
        <taxon>Agaricales</taxon>
        <taxon>Marasmiineae</taxon>
        <taxon>Physalacriaceae</taxon>
        <taxon>Armillaria</taxon>
    </lineage>
</organism>
<sequence>MPSCEDAEYFSELFFTSEELDGVHGLGGSPPVILTGFKEDDLYLKAKNDIKRGLLPGDSGMGGQYYVVLNGSTCGVHRKWYAMSMAVLTFADASFYRALSHPDAEKGWKDVWLEKHVGLHQPLLHPPPSSPYHSTASQTVQDSNKEQTFYWVVTSGFHPGIFPGINDARLAGADMNESWKAFISIEQACMSFVEAFMDEDR</sequence>
<proteinExistence type="predicted"/>
<dbReference type="EMBL" id="JAUEPT010000055">
    <property type="protein sequence ID" value="KAK0436353.1"/>
    <property type="molecule type" value="Genomic_DNA"/>
</dbReference>
<protein>
    <submittedName>
        <fullName evidence="1">Uncharacterized protein</fullName>
    </submittedName>
</protein>
<gene>
    <name evidence="1" type="ORF">EV421DRAFT_1907970</name>
</gene>
<evidence type="ECO:0000313" key="1">
    <source>
        <dbReference type="EMBL" id="KAK0436353.1"/>
    </source>
</evidence>